<dbReference type="OrthoDB" id="6867563at2"/>
<comment type="caution">
    <text evidence="2">The sequence shown here is derived from an EMBL/GenBank/DDBJ whole genome shotgun (WGS) entry which is preliminary data.</text>
</comment>
<sequence>MDSEVIDDRGDQRDMVRSLIKAEMAKRGWSQSDLARETGLPRYTISRILRGETAVSPAVGHKIGLALKLEGADLSIAFRRPTAAPIRVGYWSNQLSDGSTDVRFSGNLPRGVSLAVEALINLKRPISIEKLARIIQAIAAD</sequence>
<organism evidence="2 3">
    <name type="scientific">Novosphingobium taihuense</name>
    <dbReference type="NCBI Taxonomy" id="260085"/>
    <lineage>
        <taxon>Bacteria</taxon>
        <taxon>Pseudomonadati</taxon>
        <taxon>Pseudomonadota</taxon>
        <taxon>Alphaproteobacteria</taxon>
        <taxon>Sphingomonadales</taxon>
        <taxon>Sphingomonadaceae</taxon>
        <taxon>Novosphingobium</taxon>
    </lineage>
</organism>
<evidence type="ECO:0000259" key="1">
    <source>
        <dbReference type="PROSITE" id="PS50943"/>
    </source>
</evidence>
<accession>A0A7W7EVR8</accession>
<dbReference type="Proteomes" id="UP000538566">
    <property type="component" value="Unassembled WGS sequence"/>
</dbReference>
<reference evidence="2 3" key="1">
    <citation type="submission" date="2020-08" db="EMBL/GenBank/DDBJ databases">
        <title>Genomic Encyclopedia of Type Strains, Phase IV (KMG-IV): sequencing the most valuable type-strain genomes for metagenomic binning, comparative biology and taxonomic classification.</title>
        <authorList>
            <person name="Goeker M."/>
        </authorList>
    </citation>
    <scope>NUCLEOTIDE SEQUENCE [LARGE SCALE GENOMIC DNA]</scope>
    <source>
        <strain evidence="2 3">DSM 17507</strain>
    </source>
</reference>
<dbReference type="EMBL" id="JACHOA010000012">
    <property type="protein sequence ID" value="MBB4615753.1"/>
    <property type="molecule type" value="Genomic_DNA"/>
</dbReference>
<dbReference type="Pfam" id="PF01381">
    <property type="entry name" value="HTH_3"/>
    <property type="match status" value="1"/>
</dbReference>
<feature type="domain" description="HTH cro/C1-type" evidence="1">
    <location>
        <begin position="20"/>
        <end position="74"/>
    </location>
</feature>
<gene>
    <name evidence="2" type="ORF">GGR37_004057</name>
</gene>
<evidence type="ECO:0000313" key="2">
    <source>
        <dbReference type="EMBL" id="MBB4615753.1"/>
    </source>
</evidence>
<proteinExistence type="predicted"/>
<name>A0A7W7EVR8_9SPHN</name>
<dbReference type="SUPFAM" id="SSF47413">
    <property type="entry name" value="lambda repressor-like DNA-binding domains"/>
    <property type="match status" value="1"/>
</dbReference>
<dbReference type="InterPro" id="IPR010982">
    <property type="entry name" value="Lambda_DNA-bd_dom_sf"/>
</dbReference>
<dbReference type="PROSITE" id="PS50943">
    <property type="entry name" value="HTH_CROC1"/>
    <property type="match status" value="1"/>
</dbReference>
<evidence type="ECO:0000313" key="3">
    <source>
        <dbReference type="Proteomes" id="UP000538566"/>
    </source>
</evidence>
<dbReference type="CDD" id="cd00093">
    <property type="entry name" value="HTH_XRE"/>
    <property type="match status" value="1"/>
</dbReference>
<keyword evidence="3" id="KW-1185">Reference proteome</keyword>
<dbReference type="GO" id="GO:0003677">
    <property type="term" value="F:DNA binding"/>
    <property type="evidence" value="ECO:0007669"/>
    <property type="project" value="InterPro"/>
</dbReference>
<dbReference type="InterPro" id="IPR001387">
    <property type="entry name" value="Cro/C1-type_HTH"/>
</dbReference>
<protein>
    <submittedName>
        <fullName evidence="2">Transcriptional regulator with XRE-family HTH domain</fullName>
    </submittedName>
</protein>
<dbReference type="AlphaFoldDB" id="A0A7W7EVR8"/>
<dbReference type="RefSeq" id="WP_158637806.1">
    <property type="nucleotide sequence ID" value="NZ_JACHOA010000012.1"/>
</dbReference>
<dbReference type="Gene3D" id="1.10.260.40">
    <property type="entry name" value="lambda repressor-like DNA-binding domains"/>
    <property type="match status" value="1"/>
</dbReference>
<dbReference type="SMART" id="SM00530">
    <property type="entry name" value="HTH_XRE"/>
    <property type="match status" value="1"/>
</dbReference>